<reference evidence="2 3" key="1">
    <citation type="journal article" date="2016" name="Nat. Commun.">
        <title>Thousands of microbial genomes shed light on interconnected biogeochemical processes in an aquifer system.</title>
        <authorList>
            <person name="Anantharaman K."/>
            <person name="Brown C.T."/>
            <person name="Hug L.A."/>
            <person name="Sharon I."/>
            <person name="Castelle C.J."/>
            <person name="Probst A.J."/>
            <person name="Thomas B.C."/>
            <person name="Singh A."/>
            <person name="Wilkins M.J."/>
            <person name="Karaoz U."/>
            <person name="Brodie E.L."/>
            <person name="Williams K.H."/>
            <person name="Hubbard S.S."/>
            <person name="Banfield J.F."/>
        </authorList>
    </citation>
    <scope>NUCLEOTIDE SEQUENCE [LARGE SCALE GENOMIC DNA]</scope>
</reference>
<dbReference type="EMBL" id="MHLL01000002">
    <property type="protein sequence ID" value="OGZ10811.1"/>
    <property type="molecule type" value="Genomic_DNA"/>
</dbReference>
<evidence type="ECO:0000256" key="1">
    <source>
        <dbReference type="SAM" id="MobiDB-lite"/>
    </source>
</evidence>
<dbReference type="AlphaFoldDB" id="A0A1G2DD04"/>
<dbReference type="Proteomes" id="UP000177996">
    <property type="component" value="Unassembled WGS sequence"/>
</dbReference>
<name>A0A1G2DD04_9BACT</name>
<protein>
    <submittedName>
        <fullName evidence="2">Uncharacterized protein</fullName>
    </submittedName>
</protein>
<accession>A0A1G2DD04</accession>
<organism evidence="2 3">
    <name type="scientific">Candidatus Lloydbacteria bacterium RIFCSPHIGHO2_02_FULL_50_13</name>
    <dbReference type="NCBI Taxonomy" id="1798661"/>
    <lineage>
        <taxon>Bacteria</taxon>
        <taxon>Candidatus Lloydiibacteriota</taxon>
    </lineage>
</organism>
<proteinExistence type="predicted"/>
<gene>
    <name evidence="2" type="ORF">A3D65_04510</name>
</gene>
<evidence type="ECO:0000313" key="3">
    <source>
        <dbReference type="Proteomes" id="UP000177996"/>
    </source>
</evidence>
<comment type="caution">
    <text evidence="2">The sequence shown here is derived from an EMBL/GenBank/DDBJ whole genome shotgun (WGS) entry which is preliminary data.</text>
</comment>
<feature type="compositionally biased region" description="Basic and acidic residues" evidence="1">
    <location>
        <begin position="1"/>
        <end position="13"/>
    </location>
</feature>
<sequence>MDTRKEEDLKKGAEQGVRGTEAALRGKREKEEKIKHDVDLLKQEIETKEHTLGLLREEETWSKRRGTY</sequence>
<evidence type="ECO:0000313" key="2">
    <source>
        <dbReference type="EMBL" id="OGZ10811.1"/>
    </source>
</evidence>
<dbReference type="STRING" id="1798661.A3D65_04510"/>
<feature type="region of interest" description="Disordered" evidence="1">
    <location>
        <begin position="1"/>
        <end position="30"/>
    </location>
</feature>